<dbReference type="Proteomes" id="UP000199702">
    <property type="component" value="Unassembled WGS sequence"/>
</dbReference>
<name>A0A1H6SQN8_9FLAO</name>
<gene>
    <name evidence="1" type="ORF">SAMN05660918_1395</name>
</gene>
<proteinExistence type="predicted"/>
<evidence type="ECO:0008006" key="3">
    <source>
        <dbReference type="Google" id="ProtNLM"/>
    </source>
</evidence>
<evidence type="ECO:0000313" key="1">
    <source>
        <dbReference type="EMBL" id="SEI68154.1"/>
    </source>
</evidence>
<keyword evidence="2" id="KW-1185">Reference proteome</keyword>
<evidence type="ECO:0000313" key="2">
    <source>
        <dbReference type="Proteomes" id="UP000199702"/>
    </source>
</evidence>
<reference evidence="2" key="1">
    <citation type="submission" date="2016-10" db="EMBL/GenBank/DDBJ databases">
        <authorList>
            <person name="Varghese N."/>
            <person name="Submissions S."/>
        </authorList>
    </citation>
    <scope>NUCLEOTIDE SEQUENCE [LARGE SCALE GENOMIC DNA]</scope>
    <source>
        <strain evidence="2">DSM 17934</strain>
    </source>
</reference>
<dbReference type="AlphaFoldDB" id="A0A1H6SQN8"/>
<sequence>MSLWIFFILFMKKIILFLLFSNFVFSQDITTENYFWEFNYINENGIEAVIGAKNCYVRQDSTSNSQLLDSLQIGTKIKVLKNTEEYLNIKGLNLSWVEIEYHKNNQVKTGFLWKGFIAVGSSTKGNTTFLTTIDSKYSKKVKQNDYEYDGEFCRISVKAINSENQIINEKSISKELSESIYFQNSAIKSWGLKEVSDVYRISFSGQACGIPTYHFYFGWNGKEFLLLPEKYDVGDAGVYYHTEEFIFPKEKGGQTDMIIKNIEEDEEVSEAKDGSYTIHEVKKSTEYYSWDGKTFKLIKTTKQKPKLIDVKY</sequence>
<accession>A0A1H6SQN8</accession>
<dbReference type="STRING" id="402734.SAMN05660918_1395"/>
<organism evidence="1 2">
    <name type="scientific">Flavobacterium terrigena</name>
    <dbReference type="NCBI Taxonomy" id="402734"/>
    <lineage>
        <taxon>Bacteria</taxon>
        <taxon>Pseudomonadati</taxon>
        <taxon>Bacteroidota</taxon>
        <taxon>Flavobacteriia</taxon>
        <taxon>Flavobacteriales</taxon>
        <taxon>Flavobacteriaceae</taxon>
        <taxon>Flavobacterium</taxon>
    </lineage>
</organism>
<protein>
    <recommendedName>
        <fullName evidence="3">SH3 domain-containing protein</fullName>
    </recommendedName>
</protein>
<dbReference type="EMBL" id="FNYA01000002">
    <property type="protein sequence ID" value="SEI68154.1"/>
    <property type="molecule type" value="Genomic_DNA"/>
</dbReference>